<accession>A0A4R3LDV9</accession>
<dbReference type="AlphaFoldDB" id="A0A4R3LDV9"/>
<dbReference type="Proteomes" id="UP000315577">
    <property type="component" value="Unassembled WGS sequence"/>
</dbReference>
<dbReference type="Proteomes" id="UP000295536">
    <property type="component" value="Unassembled WGS sequence"/>
</dbReference>
<protein>
    <submittedName>
        <fullName evidence="1 2">Membrane dipeptidase</fullName>
    </submittedName>
</protein>
<dbReference type="InterPro" id="IPR008257">
    <property type="entry name" value="Pept_M19"/>
</dbReference>
<dbReference type="PANTHER" id="PTHR10443">
    <property type="entry name" value="MICROSOMAL DIPEPTIDASE"/>
    <property type="match status" value="1"/>
</dbReference>
<dbReference type="GO" id="GO:0006508">
    <property type="term" value="P:proteolysis"/>
    <property type="evidence" value="ECO:0007669"/>
    <property type="project" value="InterPro"/>
</dbReference>
<name>A0A4R3LDV9_9BURK</name>
<evidence type="ECO:0000313" key="3">
    <source>
        <dbReference type="Proteomes" id="UP000295536"/>
    </source>
</evidence>
<dbReference type="EMBL" id="VJNC01000005">
    <property type="protein sequence ID" value="TSE22569.1"/>
    <property type="molecule type" value="Genomic_DNA"/>
</dbReference>
<evidence type="ECO:0000313" key="4">
    <source>
        <dbReference type="Proteomes" id="UP000315577"/>
    </source>
</evidence>
<proteinExistence type="predicted"/>
<evidence type="ECO:0000313" key="2">
    <source>
        <dbReference type="EMBL" id="TSE22569.1"/>
    </source>
</evidence>
<sequence length="296" mass="32429">MAEGHVKLVAWKWVPDLDWIRRGPDGQLLPPPMPPDPDRMWANTEAGLQRMVQAAEQAGVNIARTAADVDAAAAGRTAVVLASEGCDFVDAELQRIDLVYRLGVRHLQVVHYTPNPLSDVQSRPEQHGGLTPLGKELIARCNRLGILVDLAHMTPSAALTAAQHSKRPVVWSHSALRAGRNMAWRGDRLLPVETARAIAERGGVVGLWTFDQTAGHRLSGYVRLVMETVELLGEDHVAFGTDMSGLRNWTVINHYGDLAKAVEELVAAGMPERVLRKVAFENYARVLRTAMEPVAS</sequence>
<reference evidence="2 4" key="2">
    <citation type="submission" date="2019-07" db="EMBL/GenBank/DDBJ databases">
        <title>Tepidimonas ignava SPS-1037 draft genome.</title>
        <authorList>
            <person name="Da Costa M.S."/>
            <person name="Froufe H.J.C."/>
            <person name="Egas C."/>
            <person name="Albuquerque L."/>
        </authorList>
    </citation>
    <scope>NUCLEOTIDE SEQUENCE [LARGE SCALE GENOMIC DNA]</scope>
    <source>
        <strain evidence="2 4">SPS-1037</strain>
    </source>
</reference>
<dbReference type="Gene3D" id="3.20.20.140">
    <property type="entry name" value="Metal-dependent hydrolases"/>
    <property type="match status" value="1"/>
</dbReference>
<dbReference type="GO" id="GO:0070573">
    <property type="term" value="F:metallodipeptidase activity"/>
    <property type="evidence" value="ECO:0007669"/>
    <property type="project" value="InterPro"/>
</dbReference>
<dbReference type="InterPro" id="IPR032466">
    <property type="entry name" value="Metal_Hydrolase"/>
</dbReference>
<dbReference type="RefSeq" id="WP_165902825.1">
    <property type="nucleotide sequence ID" value="NZ_SMAH01000006.1"/>
</dbReference>
<comment type="caution">
    <text evidence="1">The sequence shown here is derived from an EMBL/GenBank/DDBJ whole genome shotgun (WGS) entry which is preliminary data.</text>
</comment>
<dbReference type="EMBL" id="SMAH01000006">
    <property type="protein sequence ID" value="TCS98062.1"/>
    <property type="molecule type" value="Genomic_DNA"/>
</dbReference>
<organism evidence="1 3">
    <name type="scientific">Tepidimonas ignava</name>
    <dbReference type="NCBI Taxonomy" id="114249"/>
    <lineage>
        <taxon>Bacteria</taxon>
        <taxon>Pseudomonadati</taxon>
        <taxon>Pseudomonadota</taxon>
        <taxon>Betaproteobacteria</taxon>
        <taxon>Burkholderiales</taxon>
        <taxon>Tepidimonas</taxon>
    </lineage>
</organism>
<dbReference type="Pfam" id="PF01244">
    <property type="entry name" value="Peptidase_M19"/>
    <property type="match status" value="1"/>
</dbReference>
<evidence type="ECO:0000313" key="1">
    <source>
        <dbReference type="EMBL" id="TCS98062.1"/>
    </source>
</evidence>
<dbReference type="PROSITE" id="PS51365">
    <property type="entry name" value="RENAL_DIPEPTIDASE_2"/>
    <property type="match status" value="1"/>
</dbReference>
<gene>
    <name evidence="1" type="ORF">EDC36_10651</name>
    <name evidence="2" type="ORF">Tigna_01005</name>
</gene>
<reference evidence="1 3" key="1">
    <citation type="submission" date="2019-03" db="EMBL/GenBank/DDBJ databases">
        <title>Genomic Encyclopedia of Type Strains, Phase IV (KMG-IV): sequencing the most valuable type-strain genomes for metagenomic binning, comparative biology and taxonomic classification.</title>
        <authorList>
            <person name="Goeker M."/>
        </authorList>
    </citation>
    <scope>NUCLEOTIDE SEQUENCE [LARGE SCALE GENOMIC DNA]</scope>
    <source>
        <strain evidence="1 3">DSM 12034</strain>
    </source>
</reference>
<keyword evidence="4" id="KW-1185">Reference proteome</keyword>
<dbReference type="PANTHER" id="PTHR10443:SF12">
    <property type="entry name" value="DIPEPTIDASE"/>
    <property type="match status" value="1"/>
</dbReference>
<dbReference type="SUPFAM" id="SSF51556">
    <property type="entry name" value="Metallo-dependent hydrolases"/>
    <property type="match status" value="1"/>
</dbReference>